<dbReference type="OrthoDB" id="5424295at2759"/>
<gene>
    <name evidence="2" type="ORF">PFICI_13796</name>
</gene>
<dbReference type="OMA" id="RYISACK"/>
<dbReference type="KEGG" id="pfy:PFICI_13796"/>
<dbReference type="HOGENOM" id="CLU_715916_0_0_1"/>
<dbReference type="AlphaFoldDB" id="W3WJ23"/>
<dbReference type="Gene3D" id="2.60.120.260">
    <property type="entry name" value="Galactose-binding domain-like"/>
    <property type="match status" value="1"/>
</dbReference>
<sequence length="386" mass="40860">MSDIETTTIDTSLTLDTSTTVGTSFSTASTDLSSSTWTVTQTFQPNKTMIDDGTFTTTTVTTSLISGTTSNSSDIFTIYNATSTGTSSATSCWTTSSIPFGLNSTTLSTASRSKPNVTWAVGPPPRMSARSSTSSTTTTVTVMDPHADSTTTTSEVTSTSTTSLTFIPSCVPGLEENVGVLNGDLEDGLAPWSFDVAEPRTAKYGTVNDGVGGSCSSFLVSLKRSRETEDRPGFQFFSPLYDVEIQQRYLVSFYVKFREANEARIMLSANSQDRNIATAVAFRDGTEWTRIQTIYVPTMDWIELLFAFDLDGADSNTFLIDRIQLTPAPPLSSTAASGSDVVAATFSASPPPASTDFTLSVLDSTPSGFTATATTVTTAASASDAL</sequence>
<protein>
    <submittedName>
        <fullName evidence="2">Uncharacterized protein</fullName>
    </submittedName>
</protein>
<dbReference type="EMBL" id="KI912120">
    <property type="protein sequence ID" value="ETS73930.1"/>
    <property type="molecule type" value="Genomic_DNA"/>
</dbReference>
<dbReference type="RefSeq" id="XP_007840568.1">
    <property type="nucleotide sequence ID" value="XM_007842377.1"/>
</dbReference>
<evidence type="ECO:0000313" key="2">
    <source>
        <dbReference type="EMBL" id="ETS73930.1"/>
    </source>
</evidence>
<evidence type="ECO:0000256" key="1">
    <source>
        <dbReference type="SAM" id="MobiDB-lite"/>
    </source>
</evidence>
<name>W3WJ23_PESFW</name>
<reference evidence="3" key="1">
    <citation type="journal article" date="2015" name="BMC Genomics">
        <title>Genomic and transcriptomic analysis of the endophytic fungus Pestalotiopsis fici reveals its lifestyle and high potential for synthesis of natural products.</title>
        <authorList>
            <person name="Wang X."/>
            <person name="Zhang X."/>
            <person name="Liu L."/>
            <person name="Xiang M."/>
            <person name="Wang W."/>
            <person name="Sun X."/>
            <person name="Che Y."/>
            <person name="Guo L."/>
            <person name="Liu G."/>
            <person name="Guo L."/>
            <person name="Wang C."/>
            <person name="Yin W.B."/>
            <person name="Stadler M."/>
            <person name="Zhang X."/>
            <person name="Liu X."/>
        </authorList>
    </citation>
    <scope>NUCLEOTIDE SEQUENCE [LARGE SCALE GENOMIC DNA]</scope>
    <source>
        <strain evidence="3">W106-1 / CGMCC3.15140</strain>
    </source>
</reference>
<organism evidence="2 3">
    <name type="scientific">Pestalotiopsis fici (strain W106-1 / CGMCC3.15140)</name>
    <dbReference type="NCBI Taxonomy" id="1229662"/>
    <lineage>
        <taxon>Eukaryota</taxon>
        <taxon>Fungi</taxon>
        <taxon>Dikarya</taxon>
        <taxon>Ascomycota</taxon>
        <taxon>Pezizomycotina</taxon>
        <taxon>Sordariomycetes</taxon>
        <taxon>Xylariomycetidae</taxon>
        <taxon>Amphisphaeriales</taxon>
        <taxon>Sporocadaceae</taxon>
        <taxon>Pestalotiopsis</taxon>
    </lineage>
</organism>
<dbReference type="InterPro" id="IPR008979">
    <property type="entry name" value="Galactose-bd-like_sf"/>
</dbReference>
<keyword evidence="3" id="KW-1185">Reference proteome</keyword>
<dbReference type="InParanoid" id="W3WJ23"/>
<feature type="region of interest" description="Disordered" evidence="1">
    <location>
        <begin position="115"/>
        <end position="158"/>
    </location>
</feature>
<dbReference type="SUPFAM" id="SSF49785">
    <property type="entry name" value="Galactose-binding domain-like"/>
    <property type="match status" value="1"/>
</dbReference>
<feature type="compositionally biased region" description="Low complexity" evidence="1">
    <location>
        <begin position="131"/>
        <end position="142"/>
    </location>
</feature>
<feature type="compositionally biased region" description="Low complexity" evidence="1">
    <location>
        <begin position="149"/>
        <end position="158"/>
    </location>
</feature>
<evidence type="ECO:0000313" key="3">
    <source>
        <dbReference type="Proteomes" id="UP000030651"/>
    </source>
</evidence>
<proteinExistence type="predicted"/>
<accession>W3WJ23</accession>
<dbReference type="Proteomes" id="UP000030651">
    <property type="component" value="Unassembled WGS sequence"/>
</dbReference>
<dbReference type="GeneID" id="19278809"/>